<comment type="caution">
    <text evidence="1">The sequence shown here is derived from an EMBL/GenBank/DDBJ whole genome shotgun (WGS) entry which is preliminary data.</text>
</comment>
<sequence length="81" mass="9679">MEDFYNRPKATITGTSLLEEKTGWTHPARLSPSSNQTIHGHVNPFFVSFANFFPIVLRYPFHRQLDRNLWSYRLLLQKWTR</sequence>
<organism evidence="1 2">
    <name type="scientific">Daphnia magna</name>
    <dbReference type="NCBI Taxonomy" id="35525"/>
    <lineage>
        <taxon>Eukaryota</taxon>
        <taxon>Metazoa</taxon>
        <taxon>Ecdysozoa</taxon>
        <taxon>Arthropoda</taxon>
        <taxon>Crustacea</taxon>
        <taxon>Branchiopoda</taxon>
        <taxon>Diplostraca</taxon>
        <taxon>Cladocera</taxon>
        <taxon>Anomopoda</taxon>
        <taxon>Daphniidae</taxon>
        <taxon>Daphnia</taxon>
    </lineage>
</organism>
<dbReference type="AlphaFoldDB" id="A0A164YC49"/>
<name>A0A164YC49_9CRUS</name>
<evidence type="ECO:0000313" key="1">
    <source>
        <dbReference type="EMBL" id="KZS15103.1"/>
    </source>
</evidence>
<evidence type="ECO:0000313" key="2">
    <source>
        <dbReference type="Proteomes" id="UP000076858"/>
    </source>
</evidence>
<accession>A0A164YC49</accession>
<protein>
    <submittedName>
        <fullName evidence="1">Uncharacterized protein</fullName>
    </submittedName>
</protein>
<dbReference type="EMBL" id="LRGB01000930">
    <property type="protein sequence ID" value="KZS15103.1"/>
    <property type="molecule type" value="Genomic_DNA"/>
</dbReference>
<gene>
    <name evidence="1" type="ORF">APZ42_019672</name>
</gene>
<keyword evidence="2" id="KW-1185">Reference proteome</keyword>
<dbReference type="Proteomes" id="UP000076858">
    <property type="component" value="Unassembled WGS sequence"/>
</dbReference>
<reference evidence="1 2" key="1">
    <citation type="submission" date="2016-03" db="EMBL/GenBank/DDBJ databases">
        <title>EvidentialGene: Evidence-directed Construction of Genes on Genomes.</title>
        <authorList>
            <person name="Gilbert D.G."/>
            <person name="Choi J.-H."/>
            <person name="Mockaitis K."/>
            <person name="Colbourne J."/>
            <person name="Pfrender M."/>
        </authorList>
    </citation>
    <scope>NUCLEOTIDE SEQUENCE [LARGE SCALE GENOMIC DNA]</scope>
    <source>
        <strain evidence="1 2">Xinb3</strain>
        <tissue evidence="1">Complete organism</tissue>
    </source>
</reference>
<proteinExistence type="predicted"/>